<proteinExistence type="predicted"/>
<gene>
    <name evidence="2" type="ORF">Tci_002502</name>
</gene>
<feature type="region of interest" description="Disordered" evidence="1">
    <location>
        <begin position="447"/>
        <end position="474"/>
    </location>
</feature>
<feature type="region of interest" description="Disordered" evidence="1">
    <location>
        <begin position="16"/>
        <end position="37"/>
    </location>
</feature>
<protein>
    <submittedName>
        <fullName evidence="2">Uncharacterized protein</fullName>
    </submittedName>
</protein>
<reference evidence="2" key="1">
    <citation type="journal article" date="2019" name="Sci. Rep.">
        <title>Draft genome of Tanacetum cinerariifolium, the natural source of mosquito coil.</title>
        <authorList>
            <person name="Yamashiro T."/>
            <person name="Shiraishi A."/>
            <person name="Satake H."/>
            <person name="Nakayama K."/>
        </authorList>
    </citation>
    <scope>NUCLEOTIDE SEQUENCE</scope>
</reference>
<dbReference type="PANTHER" id="PTHR10775">
    <property type="entry name" value="OS08G0208400 PROTEIN"/>
    <property type="match status" value="1"/>
</dbReference>
<name>A0A6L2J492_TANCI</name>
<organism evidence="2">
    <name type="scientific">Tanacetum cinerariifolium</name>
    <name type="common">Dalmatian daisy</name>
    <name type="synonym">Chrysanthemum cinerariifolium</name>
    <dbReference type="NCBI Taxonomy" id="118510"/>
    <lineage>
        <taxon>Eukaryota</taxon>
        <taxon>Viridiplantae</taxon>
        <taxon>Streptophyta</taxon>
        <taxon>Embryophyta</taxon>
        <taxon>Tracheophyta</taxon>
        <taxon>Spermatophyta</taxon>
        <taxon>Magnoliopsida</taxon>
        <taxon>eudicotyledons</taxon>
        <taxon>Gunneridae</taxon>
        <taxon>Pentapetalae</taxon>
        <taxon>asterids</taxon>
        <taxon>campanulids</taxon>
        <taxon>Asterales</taxon>
        <taxon>Asteraceae</taxon>
        <taxon>Asteroideae</taxon>
        <taxon>Anthemideae</taxon>
        <taxon>Anthemidinae</taxon>
        <taxon>Tanacetum</taxon>
    </lineage>
</organism>
<dbReference type="AlphaFoldDB" id="A0A6L2J492"/>
<dbReference type="Pfam" id="PF02992">
    <property type="entry name" value="Transposase_21"/>
    <property type="match status" value="1"/>
</dbReference>
<evidence type="ECO:0000256" key="1">
    <source>
        <dbReference type="SAM" id="MobiDB-lite"/>
    </source>
</evidence>
<evidence type="ECO:0000313" key="2">
    <source>
        <dbReference type="EMBL" id="GEU30524.1"/>
    </source>
</evidence>
<feature type="region of interest" description="Disordered" evidence="1">
    <location>
        <begin position="282"/>
        <end position="335"/>
    </location>
</feature>
<feature type="compositionally biased region" description="Polar residues" evidence="1">
    <location>
        <begin position="16"/>
        <end position="36"/>
    </location>
</feature>
<feature type="compositionally biased region" description="Basic and acidic residues" evidence="1">
    <location>
        <begin position="288"/>
        <end position="300"/>
    </location>
</feature>
<sequence>MSDITACLNDLSYIPLNNEQNEPTQGDIGETSNEPTQAKRNEFEELYASPNEELYPSCDYVTRLDFMAKFTYFKVKGKLTVSIFNEMREFFQNVIPTDRGFNLLPSYYAIKKTFKKIGLGYESIHACVNDCFLFWGDANKDVHFWPVCNMSRRKDSNTLGNKVLKKVFHPFGNLSQSYIMWSVILTTYNLPLWLCMKESSFTLTLLIHVPKSLGKDIDVYVRPLIDDLNDLWAKPDVDAPPDIIDVDEDDDIIDEEDPIPHDLADSDDKDLVNLDIDDGVNVSADASQGHDGDGGDDDRPPSYQIPTGCGGCLGKGTRKPNLGSRRAGRMHTRQENRNLRLKAIIHKNGPVPIRFEFGDRETQMPFGDHAGLTTSESSLGSCRYTTHLSAKCSWSGRRGSWQRSGICKRSKWQEGCSKGKMSVDVAQSHGGDGGGDDRPPPYQIPTGYKGCLHNRGKGTRKPKLGGRRAGRMHTHQETRNLGLKAITDKNGLISLGSCRCTTFLAPNAAGAEGGGRDKDWGKPSLTYVPTWNPIVGHKSMRSSSSICKRSTMAKRLLSKKGIGFLARTGLTTWSASDADIPRTFPR</sequence>
<feature type="compositionally biased region" description="Basic residues" evidence="1">
    <location>
        <begin position="452"/>
        <end position="473"/>
    </location>
</feature>
<accession>A0A6L2J492</accession>
<dbReference type="EMBL" id="BKCJ010000164">
    <property type="protein sequence ID" value="GEU30524.1"/>
    <property type="molecule type" value="Genomic_DNA"/>
</dbReference>
<dbReference type="PANTHER" id="PTHR10775:SF185">
    <property type="entry name" value="OS08G0208400 PROTEIN"/>
    <property type="match status" value="1"/>
</dbReference>
<dbReference type="InterPro" id="IPR004242">
    <property type="entry name" value="Transposase_21"/>
</dbReference>
<comment type="caution">
    <text evidence="2">The sequence shown here is derived from an EMBL/GenBank/DDBJ whole genome shotgun (WGS) entry which is preliminary data.</text>
</comment>